<proteinExistence type="inferred from homology"/>
<evidence type="ECO:0000256" key="2">
    <source>
        <dbReference type="ARBA" id="ARBA00008711"/>
    </source>
</evidence>
<dbReference type="GO" id="GO:0003908">
    <property type="term" value="F:methylated-DNA-[protein]-cysteine S-methyltransferase activity"/>
    <property type="evidence" value="ECO:0007669"/>
    <property type="project" value="UniProtKB-UniRule"/>
</dbReference>
<gene>
    <name evidence="12" type="ORF">GCM10007063_08320</name>
</gene>
<dbReference type="InterPro" id="IPR036217">
    <property type="entry name" value="MethylDNA_cys_MeTrfase_DNAb"/>
</dbReference>
<keyword evidence="7 9" id="KW-0234">DNA repair</keyword>
<organism evidence="12 13">
    <name type="scientific">Lentibacillus kapialis</name>
    <dbReference type="NCBI Taxonomy" id="340214"/>
    <lineage>
        <taxon>Bacteria</taxon>
        <taxon>Bacillati</taxon>
        <taxon>Bacillota</taxon>
        <taxon>Bacilli</taxon>
        <taxon>Bacillales</taxon>
        <taxon>Bacillaceae</taxon>
        <taxon>Lentibacillus</taxon>
    </lineage>
</organism>
<dbReference type="GO" id="GO:0005737">
    <property type="term" value="C:cytoplasm"/>
    <property type="evidence" value="ECO:0007669"/>
    <property type="project" value="UniProtKB-SubCell"/>
</dbReference>
<evidence type="ECO:0000313" key="13">
    <source>
        <dbReference type="Proteomes" id="UP000658382"/>
    </source>
</evidence>
<dbReference type="PROSITE" id="PS00374">
    <property type="entry name" value="MGMT"/>
    <property type="match status" value="1"/>
</dbReference>
<accession>A0A917PQQ6</accession>
<dbReference type="InterPro" id="IPR008332">
    <property type="entry name" value="MethylG_MeTrfase_N"/>
</dbReference>
<dbReference type="InterPro" id="IPR014048">
    <property type="entry name" value="MethylDNA_cys_MeTrfase_DNA-bd"/>
</dbReference>
<evidence type="ECO:0000256" key="1">
    <source>
        <dbReference type="ARBA" id="ARBA00001286"/>
    </source>
</evidence>
<dbReference type="Gene3D" id="3.30.160.70">
    <property type="entry name" value="Methylated DNA-protein cysteine methyltransferase domain"/>
    <property type="match status" value="1"/>
</dbReference>
<dbReference type="EMBL" id="BMNQ01000006">
    <property type="protein sequence ID" value="GGJ88146.1"/>
    <property type="molecule type" value="Genomic_DNA"/>
</dbReference>
<evidence type="ECO:0000256" key="7">
    <source>
        <dbReference type="ARBA" id="ARBA00023204"/>
    </source>
</evidence>
<dbReference type="SUPFAM" id="SSF53155">
    <property type="entry name" value="Methylated DNA-protein cysteine methyltransferase domain"/>
    <property type="match status" value="1"/>
</dbReference>
<comment type="similarity">
    <text evidence="2 9">Belongs to the MGMT family.</text>
</comment>
<keyword evidence="5 9" id="KW-0808">Transferase</keyword>
<comment type="catalytic activity">
    <reaction evidence="1 9">
        <text>a 4-O-methyl-thymidine in DNA + L-cysteinyl-[protein] = a thymidine in DNA + S-methyl-L-cysteinyl-[protein]</text>
        <dbReference type="Rhea" id="RHEA:53428"/>
        <dbReference type="Rhea" id="RHEA-COMP:10131"/>
        <dbReference type="Rhea" id="RHEA-COMP:10132"/>
        <dbReference type="Rhea" id="RHEA-COMP:13555"/>
        <dbReference type="Rhea" id="RHEA-COMP:13556"/>
        <dbReference type="ChEBI" id="CHEBI:29950"/>
        <dbReference type="ChEBI" id="CHEBI:82612"/>
        <dbReference type="ChEBI" id="CHEBI:137386"/>
        <dbReference type="ChEBI" id="CHEBI:137387"/>
        <dbReference type="EC" id="2.1.1.63"/>
    </reaction>
</comment>
<dbReference type="AlphaFoldDB" id="A0A917PQQ6"/>
<comment type="function">
    <text evidence="9">Involved in the cellular defense against the biological effects of O6-methylguanine (O6-MeG) and O4-methylthymine (O4-MeT) in DNA. Repairs the methylated nucleobase in DNA by stoichiometrically transferring the methyl group to a cysteine residue in the enzyme. This is a suicide reaction: the enzyme is irreversibly inactivated.</text>
</comment>
<evidence type="ECO:0000256" key="5">
    <source>
        <dbReference type="ARBA" id="ARBA00022679"/>
    </source>
</evidence>
<dbReference type="EC" id="2.1.1.63" evidence="9"/>
<feature type="active site" description="Nucleophile; methyl group acceptor" evidence="9">
    <location>
        <position position="138"/>
    </location>
</feature>
<feature type="domain" description="Methylated-DNA-[protein]-cysteine S-methyltransferase DNA binding" evidence="10">
    <location>
        <begin position="87"/>
        <end position="166"/>
    </location>
</feature>
<dbReference type="Proteomes" id="UP000658382">
    <property type="component" value="Unassembled WGS sequence"/>
</dbReference>
<dbReference type="InterPro" id="IPR023546">
    <property type="entry name" value="MGMT"/>
</dbReference>
<keyword evidence="6 9" id="KW-0227">DNA damage</keyword>
<protein>
    <recommendedName>
        <fullName evidence="9">Methylated-DNA--protein-cysteine methyltransferase</fullName>
        <ecNumber evidence="9">2.1.1.63</ecNumber>
    </recommendedName>
    <alternativeName>
        <fullName evidence="9">6-O-methylguanine-DNA methyltransferase</fullName>
        <shortName evidence="9">MGMT</shortName>
    </alternativeName>
    <alternativeName>
        <fullName evidence="9">O-6-methylguanine-DNA-alkyltransferase</fullName>
    </alternativeName>
</protein>
<reference evidence="12" key="1">
    <citation type="journal article" date="2014" name="Int. J. Syst. Evol. Microbiol.">
        <title>Complete genome sequence of Corynebacterium casei LMG S-19264T (=DSM 44701T), isolated from a smear-ripened cheese.</title>
        <authorList>
            <consortium name="US DOE Joint Genome Institute (JGI-PGF)"/>
            <person name="Walter F."/>
            <person name="Albersmeier A."/>
            <person name="Kalinowski J."/>
            <person name="Ruckert C."/>
        </authorList>
    </citation>
    <scope>NUCLEOTIDE SEQUENCE</scope>
    <source>
        <strain evidence="12">JCM 12580</strain>
    </source>
</reference>
<evidence type="ECO:0000256" key="9">
    <source>
        <dbReference type="HAMAP-Rule" id="MF_00772"/>
    </source>
</evidence>
<dbReference type="NCBIfam" id="TIGR00589">
    <property type="entry name" value="ogt"/>
    <property type="match status" value="1"/>
</dbReference>
<dbReference type="CDD" id="cd06445">
    <property type="entry name" value="ATase"/>
    <property type="match status" value="1"/>
</dbReference>
<comment type="subcellular location">
    <subcellularLocation>
        <location evidence="9">Cytoplasm</location>
    </subcellularLocation>
</comment>
<dbReference type="GO" id="GO:0006307">
    <property type="term" value="P:DNA alkylation repair"/>
    <property type="evidence" value="ECO:0007669"/>
    <property type="project" value="UniProtKB-UniRule"/>
</dbReference>
<feature type="domain" description="Methylguanine DNA methyltransferase ribonuclease-like" evidence="11">
    <location>
        <begin position="3"/>
        <end position="79"/>
    </location>
</feature>
<dbReference type="SUPFAM" id="SSF46767">
    <property type="entry name" value="Methylated DNA-protein cysteine methyltransferase, C-terminal domain"/>
    <property type="match status" value="1"/>
</dbReference>
<evidence type="ECO:0000259" key="10">
    <source>
        <dbReference type="Pfam" id="PF01035"/>
    </source>
</evidence>
<dbReference type="Pfam" id="PF02870">
    <property type="entry name" value="Methyltransf_1N"/>
    <property type="match status" value="1"/>
</dbReference>
<evidence type="ECO:0000259" key="11">
    <source>
        <dbReference type="Pfam" id="PF02870"/>
    </source>
</evidence>
<comment type="catalytic activity">
    <reaction evidence="8 9">
        <text>a 6-O-methyl-2'-deoxyguanosine in DNA + L-cysteinyl-[protein] = S-methyl-L-cysteinyl-[protein] + a 2'-deoxyguanosine in DNA</text>
        <dbReference type="Rhea" id="RHEA:24000"/>
        <dbReference type="Rhea" id="RHEA-COMP:10131"/>
        <dbReference type="Rhea" id="RHEA-COMP:10132"/>
        <dbReference type="Rhea" id="RHEA-COMP:11367"/>
        <dbReference type="Rhea" id="RHEA-COMP:11368"/>
        <dbReference type="ChEBI" id="CHEBI:29950"/>
        <dbReference type="ChEBI" id="CHEBI:82612"/>
        <dbReference type="ChEBI" id="CHEBI:85445"/>
        <dbReference type="ChEBI" id="CHEBI:85448"/>
        <dbReference type="EC" id="2.1.1.63"/>
    </reaction>
</comment>
<dbReference type="Pfam" id="PF01035">
    <property type="entry name" value="DNA_binding_1"/>
    <property type="match status" value="1"/>
</dbReference>
<keyword evidence="4 9" id="KW-0489">Methyltransferase</keyword>
<dbReference type="PANTHER" id="PTHR10815">
    <property type="entry name" value="METHYLATED-DNA--PROTEIN-CYSTEINE METHYLTRANSFERASE"/>
    <property type="match status" value="1"/>
</dbReference>
<comment type="caution">
    <text evidence="12">The sequence shown here is derived from an EMBL/GenBank/DDBJ whole genome shotgun (WGS) entry which is preliminary data.</text>
</comment>
<dbReference type="HAMAP" id="MF_00772">
    <property type="entry name" value="OGT"/>
    <property type="match status" value="1"/>
</dbReference>
<dbReference type="PANTHER" id="PTHR10815:SF13">
    <property type="entry name" value="METHYLATED-DNA--PROTEIN-CYSTEINE METHYLTRANSFERASE"/>
    <property type="match status" value="1"/>
</dbReference>
<keyword evidence="13" id="KW-1185">Reference proteome</keyword>
<evidence type="ECO:0000256" key="8">
    <source>
        <dbReference type="ARBA" id="ARBA00049348"/>
    </source>
</evidence>
<reference evidence="12" key="2">
    <citation type="submission" date="2020-09" db="EMBL/GenBank/DDBJ databases">
        <authorList>
            <person name="Sun Q."/>
            <person name="Ohkuma M."/>
        </authorList>
    </citation>
    <scope>NUCLEOTIDE SEQUENCE</scope>
    <source>
        <strain evidence="12">JCM 12580</strain>
    </source>
</reference>
<dbReference type="FunFam" id="1.10.10.10:FF:000214">
    <property type="entry name" value="Methylated-DNA--protein-cysteine methyltransferase"/>
    <property type="match status" value="1"/>
</dbReference>
<evidence type="ECO:0000256" key="6">
    <source>
        <dbReference type="ARBA" id="ARBA00022763"/>
    </source>
</evidence>
<dbReference type="GO" id="GO:0032259">
    <property type="term" value="P:methylation"/>
    <property type="evidence" value="ECO:0007669"/>
    <property type="project" value="UniProtKB-KW"/>
</dbReference>
<evidence type="ECO:0000256" key="4">
    <source>
        <dbReference type="ARBA" id="ARBA00022603"/>
    </source>
</evidence>
<name>A0A917PQQ6_9BACI</name>
<sequence>MGLYYGEMESPLGTMTIVSDGLKIVRIDFGSFVEIEAKLQRWSKRYFEEAVFIQKPEKVSQATEELCDYFQEGRQNFTFDYAFYGTPFQQKVWQALNDIPYGDTKTYKDIAQAIHNPKAVRAVGGAVNKNPFSIVVPCHRVLGANGKLVGYGGGLDKKEFLLIHESE</sequence>
<dbReference type="InterPro" id="IPR036631">
    <property type="entry name" value="MGMT_N_sf"/>
</dbReference>
<dbReference type="Gene3D" id="1.10.10.10">
    <property type="entry name" value="Winged helix-like DNA-binding domain superfamily/Winged helix DNA-binding domain"/>
    <property type="match status" value="1"/>
</dbReference>
<dbReference type="InterPro" id="IPR001497">
    <property type="entry name" value="MethylDNA_cys_MeTrfase_AS"/>
</dbReference>
<keyword evidence="3 9" id="KW-0963">Cytoplasm</keyword>
<evidence type="ECO:0000256" key="3">
    <source>
        <dbReference type="ARBA" id="ARBA00022490"/>
    </source>
</evidence>
<evidence type="ECO:0000313" key="12">
    <source>
        <dbReference type="EMBL" id="GGJ88146.1"/>
    </source>
</evidence>
<comment type="miscellaneous">
    <text evidence="9">This enzyme catalyzes only one turnover and therefore is not strictly catalytic. According to one definition, an enzyme is a biocatalyst that acts repeatedly and over many reaction cycles.</text>
</comment>
<dbReference type="InterPro" id="IPR036388">
    <property type="entry name" value="WH-like_DNA-bd_sf"/>
</dbReference>